<dbReference type="Pfam" id="PF18495">
    <property type="entry name" value="VbhA"/>
    <property type="match status" value="1"/>
</dbReference>
<evidence type="ECO:0000256" key="1">
    <source>
        <dbReference type="SAM" id="MobiDB-lite"/>
    </source>
</evidence>
<evidence type="ECO:0000259" key="2">
    <source>
        <dbReference type="Pfam" id="PF18495"/>
    </source>
</evidence>
<keyword evidence="4" id="KW-1185">Reference proteome</keyword>
<dbReference type="InterPro" id="IPR041535">
    <property type="entry name" value="VbhA"/>
</dbReference>
<evidence type="ECO:0000313" key="3">
    <source>
        <dbReference type="EMBL" id="PTL72300.1"/>
    </source>
</evidence>
<accession>A0A2T4URZ5</accession>
<dbReference type="AlphaFoldDB" id="A0A2T4URZ5"/>
<protein>
    <recommendedName>
        <fullName evidence="2">Antitoxin VbhA domain-containing protein</fullName>
    </recommendedName>
</protein>
<evidence type="ECO:0000313" key="4">
    <source>
        <dbReference type="Proteomes" id="UP000241085"/>
    </source>
</evidence>
<dbReference type="InterPro" id="IPR033788">
    <property type="entry name" value="VbhA-like"/>
</dbReference>
<feature type="compositionally biased region" description="Basic residues" evidence="1">
    <location>
        <begin position="77"/>
        <end position="86"/>
    </location>
</feature>
<feature type="domain" description="Antitoxin VbhA" evidence="2">
    <location>
        <begin position="7"/>
        <end position="53"/>
    </location>
</feature>
<name>A0A2T4URZ5_9MICO</name>
<reference evidence="3 4" key="1">
    <citation type="submission" date="2018-03" db="EMBL/GenBank/DDBJ databases">
        <title>Bacteriophage NCPPB3778 and a type I-E CRISPR drive the evolution of the US Biological Select Agent, Rathayibacter toxicus.</title>
        <authorList>
            <person name="Davis E.W.II."/>
            <person name="Tabima J.F."/>
            <person name="Weisberg A.J."/>
            <person name="Dantas Lopes L."/>
            <person name="Wiseman M.S."/>
            <person name="Wiseman M.S."/>
            <person name="Pupko T."/>
            <person name="Belcher M.S."/>
            <person name="Sechler A.J."/>
            <person name="Tancos M.A."/>
            <person name="Schroeder B.K."/>
            <person name="Murray T.D."/>
            <person name="Luster D.G."/>
            <person name="Schneider W.L."/>
            <person name="Rogers E."/>
            <person name="Andreote F.D."/>
            <person name="Grunwald N.J."/>
            <person name="Putnam M.L."/>
            <person name="Chang J.H."/>
        </authorList>
    </citation>
    <scope>NUCLEOTIDE SEQUENCE [LARGE SCALE GENOMIC DNA]</scope>
    <source>
        <strain evidence="3 4">DSM 15933</strain>
    </source>
</reference>
<dbReference type="InterPro" id="IPR043038">
    <property type="entry name" value="VbhA_sf"/>
</dbReference>
<gene>
    <name evidence="3" type="ORF">C1I63_05195</name>
</gene>
<feature type="region of interest" description="Disordered" evidence="1">
    <location>
        <begin position="59"/>
        <end position="86"/>
    </location>
</feature>
<proteinExistence type="predicted"/>
<dbReference type="EMBL" id="PZPL01000001">
    <property type="protein sequence ID" value="PTL72300.1"/>
    <property type="molecule type" value="Genomic_DNA"/>
</dbReference>
<comment type="caution">
    <text evidence="3">The sequence shown here is derived from an EMBL/GenBank/DDBJ whole genome shotgun (WGS) entry which is preliminary data.</text>
</comment>
<dbReference type="Proteomes" id="UP000241085">
    <property type="component" value="Unassembled WGS sequence"/>
</dbReference>
<sequence length="86" mass="9661">MTITETRASHVEAAVHSAEIEGLTVSDETLADADRYVAGQIDSTELVDRVRARYGLSRLRRPVPDTGHVGSPEFHRRGQRRHPRSR</sequence>
<organism evidence="3 4">
    <name type="scientific">Rathayibacter caricis DSM 15933</name>
    <dbReference type="NCBI Taxonomy" id="1328867"/>
    <lineage>
        <taxon>Bacteria</taxon>
        <taxon>Bacillati</taxon>
        <taxon>Actinomycetota</taxon>
        <taxon>Actinomycetes</taxon>
        <taxon>Micrococcales</taxon>
        <taxon>Microbacteriaceae</taxon>
        <taxon>Rathayibacter</taxon>
    </lineage>
</organism>
<dbReference type="Gene3D" id="1.10.8.1050">
    <property type="entry name" value="Antitoxin VbhA-like"/>
    <property type="match status" value="1"/>
</dbReference>
<dbReference type="RefSeq" id="WP_107574022.1">
    <property type="nucleotide sequence ID" value="NZ_PZPL01000001.1"/>
</dbReference>
<dbReference type="CDD" id="cd11586">
    <property type="entry name" value="VbhA_like"/>
    <property type="match status" value="1"/>
</dbReference>